<evidence type="ECO:0000259" key="11">
    <source>
        <dbReference type="PROSITE" id="PS50936"/>
    </source>
</evidence>
<dbReference type="InterPro" id="IPR027417">
    <property type="entry name" value="P-loop_NTPase"/>
</dbReference>
<comment type="subunit">
    <text evidence="10">Monomer. Associates with 30S ribosomal subunit, binds 16S rRNA.</text>
</comment>
<evidence type="ECO:0000256" key="5">
    <source>
        <dbReference type="ARBA" id="ARBA00022741"/>
    </source>
</evidence>
<comment type="similarity">
    <text evidence="10">Belongs to the TRAFAC class YlqF/YawG GTPase family. RsgA subfamily.</text>
</comment>
<dbReference type="SUPFAM" id="SSF50249">
    <property type="entry name" value="Nucleic acid-binding proteins"/>
    <property type="match status" value="1"/>
</dbReference>
<comment type="cofactor">
    <cofactor evidence="10">
        <name>Zn(2+)</name>
        <dbReference type="ChEBI" id="CHEBI:29105"/>
    </cofactor>
    <text evidence="10">Binds 1 zinc ion per subunit.</text>
</comment>
<feature type="binding site" evidence="10">
    <location>
        <position position="289"/>
    </location>
    <ligand>
        <name>Zn(2+)</name>
        <dbReference type="ChEBI" id="CHEBI:29105"/>
    </ligand>
</feature>
<dbReference type="HAMAP" id="MF_01820">
    <property type="entry name" value="GTPase_RsgA"/>
    <property type="match status" value="1"/>
</dbReference>
<feature type="domain" description="CP-type G" evidence="12">
    <location>
        <begin position="100"/>
        <end position="259"/>
    </location>
</feature>
<dbReference type="GO" id="GO:0042274">
    <property type="term" value="P:ribosomal small subunit biogenesis"/>
    <property type="evidence" value="ECO:0007669"/>
    <property type="project" value="UniProtKB-UniRule"/>
</dbReference>
<keyword evidence="9 10" id="KW-0342">GTP-binding</keyword>
<dbReference type="PANTHER" id="PTHR32120">
    <property type="entry name" value="SMALL RIBOSOMAL SUBUNIT BIOGENESIS GTPASE RSGA"/>
    <property type="match status" value="1"/>
</dbReference>
<keyword evidence="8 10" id="KW-0694">RNA-binding</keyword>
<comment type="function">
    <text evidence="10">One of several proteins that assist in the late maturation steps of the functional core of the 30S ribosomal subunit. Helps release RbfA from mature subunits. May play a role in the assembly of ribosomal proteins into the subunit. Circularly permuted GTPase that catalyzes slow GTP hydrolysis, GTPase activity is stimulated by the 30S ribosomal subunit.</text>
</comment>
<evidence type="ECO:0000313" key="13">
    <source>
        <dbReference type="EMBL" id="SMO79145.1"/>
    </source>
</evidence>
<keyword evidence="1 10" id="KW-0963">Cytoplasm</keyword>
<evidence type="ECO:0000256" key="7">
    <source>
        <dbReference type="ARBA" id="ARBA00022833"/>
    </source>
</evidence>
<keyword evidence="2 10" id="KW-0690">Ribosome biogenesis</keyword>
<keyword evidence="5 10" id="KW-0547">Nucleotide-binding</keyword>
<dbReference type="PROSITE" id="PS51721">
    <property type="entry name" value="G_CP"/>
    <property type="match status" value="1"/>
</dbReference>
<evidence type="ECO:0000256" key="6">
    <source>
        <dbReference type="ARBA" id="ARBA00022801"/>
    </source>
</evidence>
<keyword evidence="14" id="KW-1185">Reference proteome</keyword>
<dbReference type="SUPFAM" id="SSF52540">
    <property type="entry name" value="P-loop containing nucleoside triphosphate hydrolases"/>
    <property type="match status" value="1"/>
</dbReference>
<evidence type="ECO:0000256" key="4">
    <source>
        <dbReference type="ARBA" id="ARBA00022730"/>
    </source>
</evidence>
<keyword evidence="6 10" id="KW-0378">Hydrolase</keyword>
<feature type="domain" description="EngC GTPase" evidence="11">
    <location>
        <begin position="108"/>
        <end position="257"/>
    </location>
</feature>
<organism evidence="13 14">
    <name type="scientific">Gracilimonas mengyeensis</name>
    <dbReference type="NCBI Taxonomy" id="1302730"/>
    <lineage>
        <taxon>Bacteria</taxon>
        <taxon>Pseudomonadati</taxon>
        <taxon>Balneolota</taxon>
        <taxon>Balneolia</taxon>
        <taxon>Balneolales</taxon>
        <taxon>Balneolaceae</taxon>
        <taxon>Gracilimonas</taxon>
    </lineage>
</organism>
<proteinExistence type="inferred from homology"/>
<dbReference type="GO" id="GO:0005737">
    <property type="term" value="C:cytoplasm"/>
    <property type="evidence" value="ECO:0007669"/>
    <property type="project" value="UniProtKB-SubCell"/>
</dbReference>
<evidence type="ECO:0000256" key="8">
    <source>
        <dbReference type="ARBA" id="ARBA00022884"/>
    </source>
</evidence>
<dbReference type="GO" id="GO:0005525">
    <property type="term" value="F:GTP binding"/>
    <property type="evidence" value="ECO:0007669"/>
    <property type="project" value="UniProtKB-UniRule"/>
</dbReference>
<evidence type="ECO:0000256" key="2">
    <source>
        <dbReference type="ARBA" id="ARBA00022517"/>
    </source>
</evidence>
<dbReference type="Pfam" id="PF03193">
    <property type="entry name" value="RsgA_GTPase"/>
    <property type="match status" value="1"/>
</dbReference>
<feature type="binding site" evidence="10">
    <location>
        <position position="295"/>
    </location>
    <ligand>
        <name>Zn(2+)</name>
        <dbReference type="ChEBI" id="CHEBI:29105"/>
    </ligand>
</feature>
<name>A0A521E5J0_9BACT</name>
<evidence type="ECO:0000259" key="12">
    <source>
        <dbReference type="PROSITE" id="PS51721"/>
    </source>
</evidence>
<keyword evidence="3 10" id="KW-0479">Metal-binding</keyword>
<dbReference type="OrthoDB" id="9809485at2"/>
<dbReference type="EC" id="3.6.1.-" evidence="10"/>
<dbReference type="PROSITE" id="PS50936">
    <property type="entry name" value="ENGC_GTPASE"/>
    <property type="match status" value="1"/>
</dbReference>
<dbReference type="InterPro" id="IPR010914">
    <property type="entry name" value="RsgA_GTPase_dom"/>
</dbReference>
<feature type="binding site" evidence="10">
    <location>
        <begin position="147"/>
        <end position="150"/>
    </location>
    <ligand>
        <name>GTP</name>
        <dbReference type="ChEBI" id="CHEBI:37565"/>
    </ligand>
</feature>
<dbReference type="Gene3D" id="2.40.50.140">
    <property type="entry name" value="Nucleic acid-binding proteins"/>
    <property type="match status" value="1"/>
</dbReference>
<dbReference type="GO" id="GO:0019843">
    <property type="term" value="F:rRNA binding"/>
    <property type="evidence" value="ECO:0007669"/>
    <property type="project" value="UniProtKB-KW"/>
</dbReference>
<keyword evidence="4 10" id="KW-0699">rRNA-binding</keyword>
<dbReference type="Proteomes" id="UP000317557">
    <property type="component" value="Unassembled WGS sequence"/>
</dbReference>
<reference evidence="13 14" key="1">
    <citation type="submission" date="2017-05" db="EMBL/GenBank/DDBJ databases">
        <authorList>
            <person name="Varghese N."/>
            <person name="Submissions S."/>
        </authorList>
    </citation>
    <scope>NUCLEOTIDE SEQUENCE [LARGE SCALE GENOMIC DNA]</scope>
    <source>
        <strain evidence="13 14">DSM 21985</strain>
    </source>
</reference>
<sequence>MTLKDLGFNKSAQKLISLEREGMKVGRVIVEHKERYLIQTPENIYQAEITGKLRYSAESRADLPAVGDWVTFSVFDDNAAIIIEVMPRYSTLERQAVNKFGEKQIIATNVDIAFIMQAVDHDFNLNRLERYIAICKSSYIRPVIILSKTDLIGQEKVTAIIESIHKRISNVSVYPISNETYTGYEELKETITAGNTYCILGSSGVGKSSLANNLLNVPKLKVNAISNSTSKGKHTTTHRELMILPEGGVLIDTPGMRELGIAGDSDSIDRTFDQISILARNCKFKDCTHTEEPDCAVLEALESGGLDQSTYENYHKLKREQAHFSSTVAERRAKDKKLGKLYKRIKEEKDKRR</sequence>
<evidence type="ECO:0000256" key="3">
    <source>
        <dbReference type="ARBA" id="ARBA00022723"/>
    </source>
</evidence>
<dbReference type="NCBIfam" id="TIGR00157">
    <property type="entry name" value="ribosome small subunit-dependent GTPase A"/>
    <property type="match status" value="1"/>
</dbReference>
<dbReference type="InterPro" id="IPR030378">
    <property type="entry name" value="G_CP_dom"/>
</dbReference>
<gene>
    <name evidence="10" type="primary">rsgA</name>
    <name evidence="13" type="ORF">SAMN06265219_110170</name>
</gene>
<dbReference type="PANTHER" id="PTHR32120:SF10">
    <property type="entry name" value="SMALL RIBOSOMAL SUBUNIT BIOGENESIS GTPASE RSGA"/>
    <property type="match status" value="1"/>
</dbReference>
<accession>A0A521E5J0</accession>
<dbReference type="Gene3D" id="3.40.50.300">
    <property type="entry name" value="P-loop containing nucleotide triphosphate hydrolases"/>
    <property type="match status" value="1"/>
</dbReference>
<feature type="binding site" evidence="10">
    <location>
        <position position="287"/>
    </location>
    <ligand>
        <name>Zn(2+)</name>
        <dbReference type="ChEBI" id="CHEBI:29105"/>
    </ligand>
</feature>
<evidence type="ECO:0000313" key="14">
    <source>
        <dbReference type="Proteomes" id="UP000317557"/>
    </source>
</evidence>
<dbReference type="GO" id="GO:0003924">
    <property type="term" value="F:GTPase activity"/>
    <property type="evidence" value="ECO:0007669"/>
    <property type="project" value="UniProtKB-UniRule"/>
</dbReference>
<protein>
    <recommendedName>
        <fullName evidence="10">Small ribosomal subunit biogenesis GTPase RsgA</fullName>
        <ecNumber evidence="10">3.6.1.-</ecNumber>
    </recommendedName>
</protein>
<feature type="binding site" evidence="10">
    <location>
        <begin position="201"/>
        <end position="209"/>
    </location>
    <ligand>
        <name>GTP</name>
        <dbReference type="ChEBI" id="CHEBI:37565"/>
    </ligand>
</feature>
<feature type="binding site" evidence="10">
    <location>
        <position position="282"/>
    </location>
    <ligand>
        <name>Zn(2+)</name>
        <dbReference type="ChEBI" id="CHEBI:29105"/>
    </ligand>
</feature>
<dbReference type="Gene3D" id="1.10.40.50">
    <property type="entry name" value="Probable gtpase engc, domain 3"/>
    <property type="match status" value="1"/>
</dbReference>
<comment type="subcellular location">
    <subcellularLocation>
        <location evidence="10">Cytoplasm</location>
    </subcellularLocation>
</comment>
<dbReference type="GO" id="GO:0046872">
    <property type="term" value="F:metal ion binding"/>
    <property type="evidence" value="ECO:0007669"/>
    <property type="project" value="UniProtKB-KW"/>
</dbReference>
<keyword evidence="7 10" id="KW-0862">Zinc</keyword>
<dbReference type="InterPro" id="IPR004881">
    <property type="entry name" value="Ribosome_biogen_GTPase_RsgA"/>
</dbReference>
<dbReference type="CDD" id="cd01854">
    <property type="entry name" value="YjeQ_EngC"/>
    <property type="match status" value="1"/>
</dbReference>
<evidence type="ECO:0000256" key="9">
    <source>
        <dbReference type="ARBA" id="ARBA00023134"/>
    </source>
</evidence>
<evidence type="ECO:0000256" key="1">
    <source>
        <dbReference type="ARBA" id="ARBA00022490"/>
    </source>
</evidence>
<dbReference type="AlphaFoldDB" id="A0A521E5J0"/>
<evidence type="ECO:0000256" key="10">
    <source>
        <dbReference type="HAMAP-Rule" id="MF_01820"/>
    </source>
</evidence>
<dbReference type="InterPro" id="IPR012340">
    <property type="entry name" value="NA-bd_OB-fold"/>
</dbReference>
<dbReference type="EMBL" id="FXTP01000010">
    <property type="protein sequence ID" value="SMO79145.1"/>
    <property type="molecule type" value="Genomic_DNA"/>
</dbReference>